<dbReference type="SUPFAM" id="SSF81606">
    <property type="entry name" value="PP2C-like"/>
    <property type="match status" value="1"/>
</dbReference>
<dbReference type="InterPro" id="IPR052016">
    <property type="entry name" value="Bact_Sigma-Reg"/>
</dbReference>
<dbReference type="EMBL" id="CP036263">
    <property type="protein sequence ID" value="QDS96893.1"/>
    <property type="molecule type" value="Genomic_DNA"/>
</dbReference>
<keyword evidence="1 3" id="KW-0378">Hydrolase</keyword>
<dbReference type="OrthoDB" id="9811749at2"/>
<dbReference type="GO" id="GO:0016791">
    <property type="term" value="F:phosphatase activity"/>
    <property type="evidence" value="ECO:0007669"/>
    <property type="project" value="TreeGrafter"/>
</dbReference>
<dbReference type="PANTHER" id="PTHR43156">
    <property type="entry name" value="STAGE II SPORULATION PROTEIN E-RELATED"/>
    <property type="match status" value="1"/>
</dbReference>
<dbReference type="Proteomes" id="UP000319852">
    <property type="component" value="Chromosome"/>
</dbReference>
<sequence>MSTTTSMANSDSKMKCMEVWGGHGSRENHLARPGLDIWIRSHSVSDSEAGGSDLHLLSSCSSGRVTRMMMADICSQGSQFEELVDELRELMKRNINTIRQTRIVQQINHQLEESSELGCFATVMVGTYFSPTRSLSLCNTGHPPPLLFRAAEQKWSVLKKKPAGSPQTTGWLGVVNVDEYQHFQTKLQPGDMILSYSDTLTQCQTSTGQTLGIHGLLDRVRSLAFDEPNQLLARLIQQIKSEDPVNLAIDDTTVLLCKATSTSVPWLDNLLAPFRYLQGATDKTYMD</sequence>
<proteinExistence type="predicted"/>
<dbReference type="KEGG" id="amob:HG15A2_01520"/>
<dbReference type="InterPro" id="IPR036457">
    <property type="entry name" value="PPM-type-like_dom_sf"/>
</dbReference>
<dbReference type="AlphaFoldDB" id="A0A517MPS9"/>
<dbReference type="Pfam" id="PF07228">
    <property type="entry name" value="SpoIIE"/>
    <property type="match status" value="1"/>
</dbReference>
<evidence type="ECO:0000256" key="1">
    <source>
        <dbReference type="ARBA" id="ARBA00022801"/>
    </source>
</evidence>
<evidence type="ECO:0000313" key="3">
    <source>
        <dbReference type="EMBL" id="QDS96893.1"/>
    </source>
</evidence>
<dbReference type="SMART" id="SM00331">
    <property type="entry name" value="PP2C_SIG"/>
    <property type="match status" value="1"/>
</dbReference>
<organism evidence="3 4">
    <name type="scientific">Adhaeretor mobilis</name>
    <dbReference type="NCBI Taxonomy" id="1930276"/>
    <lineage>
        <taxon>Bacteria</taxon>
        <taxon>Pseudomonadati</taxon>
        <taxon>Planctomycetota</taxon>
        <taxon>Planctomycetia</taxon>
        <taxon>Pirellulales</taxon>
        <taxon>Lacipirellulaceae</taxon>
        <taxon>Adhaeretor</taxon>
    </lineage>
</organism>
<dbReference type="PANTHER" id="PTHR43156:SF2">
    <property type="entry name" value="STAGE II SPORULATION PROTEIN E"/>
    <property type="match status" value="1"/>
</dbReference>
<protein>
    <submittedName>
        <fullName evidence="3">Phosphoserine phosphatase RsbU</fullName>
        <ecNumber evidence="3">3.1.3.3</ecNumber>
    </submittedName>
</protein>
<evidence type="ECO:0000259" key="2">
    <source>
        <dbReference type="SMART" id="SM00331"/>
    </source>
</evidence>
<feature type="domain" description="PPM-type phosphatase" evidence="2">
    <location>
        <begin position="34"/>
        <end position="259"/>
    </location>
</feature>
<keyword evidence="4" id="KW-1185">Reference proteome</keyword>
<accession>A0A517MPS9</accession>
<reference evidence="3 4" key="1">
    <citation type="submission" date="2019-02" db="EMBL/GenBank/DDBJ databases">
        <title>Deep-cultivation of Planctomycetes and their phenomic and genomic characterization uncovers novel biology.</title>
        <authorList>
            <person name="Wiegand S."/>
            <person name="Jogler M."/>
            <person name="Boedeker C."/>
            <person name="Pinto D."/>
            <person name="Vollmers J."/>
            <person name="Rivas-Marin E."/>
            <person name="Kohn T."/>
            <person name="Peeters S.H."/>
            <person name="Heuer A."/>
            <person name="Rast P."/>
            <person name="Oberbeckmann S."/>
            <person name="Bunk B."/>
            <person name="Jeske O."/>
            <person name="Meyerdierks A."/>
            <person name="Storesund J.E."/>
            <person name="Kallscheuer N."/>
            <person name="Luecker S."/>
            <person name="Lage O.M."/>
            <person name="Pohl T."/>
            <person name="Merkel B.J."/>
            <person name="Hornburger P."/>
            <person name="Mueller R.-W."/>
            <person name="Bruemmer F."/>
            <person name="Labrenz M."/>
            <person name="Spormann A.M."/>
            <person name="Op den Camp H."/>
            <person name="Overmann J."/>
            <person name="Amann R."/>
            <person name="Jetten M.S.M."/>
            <person name="Mascher T."/>
            <person name="Medema M.H."/>
            <person name="Devos D.P."/>
            <person name="Kaster A.-K."/>
            <person name="Ovreas L."/>
            <person name="Rohde M."/>
            <person name="Galperin M.Y."/>
            <person name="Jogler C."/>
        </authorList>
    </citation>
    <scope>NUCLEOTIDE SEQUENCE [LARGE SCALE GENOMIC DNA]</scope>
    <source>
        <strain evidence="3 4">HG15A2</strain>
    </source>
</reference>
<gene>
    <name evidence="3" type="primary">rsbU_1</name>
    <name evidence="3" type="ORF">HG15A2_01520</name>
</gene>
<dbReference type="InterPro" id="IPR001932">
    <property type="entry name" value="PPM-type_phosphatase-like_dom"/>
</dbReference>
<dbReference type="Gene3D" id="3.60.40.10">
    <property type="entry name" value="PPM-type phosphatase domain"/>
    <property type="match status" value="1"/>
</dbReference>
<evidence type="ECO:0000313" key="4">
    <source>
        <dbReference type="Proteomes" id="UP000319852"/>
    </source>
</evidence>
<dbReference type="EC" id="3.1.3.3" evidence="3"/>
<name>A0A517MPS9_9BACT</name>